<organism evidence="1 2">
    <name type="scientific">Labrys okinawensis</name>
    <dbReference type="NCBI Taxonomy" id="346911"/>
    <lineage>
        <taxon>Bacteria</taxon>
        <taxon>Pseudomonadati</taxon>
        <taxon>Pseudomonadota</taxon>
        <taxon>Alphaproteobacteria</taxon>
        <taxon>Hyphomicrobiales</taxon>
        <taxon>Xanthobacteraceae</taxon>
        <taxon>Labrys</taxon>
    </lineage>
</organism>
<proteinExistence type="predicted"/>
<dbReference type="AlphaFoldDB" id="A0A2S9QA99"/>
<name>A0A2S9QA99_9HYPH</name>
<protein>
    <submittedName>
        <fullName evidence="1">Uncharacterized protein</fullName>
    </submittedName>
</protein>
<evidence type="ECO:0000313" key="2">
    <source>
        <dbReference type="Proteomes" id="UP000237682"/>
    </source>
</evidence>
<reference evidence="1 2" key="1">
    <citation type="submission" date="2018-02" db="EMBL/GenBank/DDBJ databases">
        <title>Whole genome sequencing of endophytic bacterium.</title>
        <authorList>
            <person name="Eedara R."/>
            <person name="Podile A.R."/>
        </authorList>
    </citation>
    <scope>NUCLEOTIDE SEQUENCE [LARGE SCALE GENOMIC DNA]</scope>
    <source>
        <strain evidence="1 2">RP1T</strain>
    </source>
</reference>
<comment type="caution">
    <text evidence="1">The sequence shown here is derived from an EMBL/GenBank/DDBJ whole genome shotgun (WGS) entry which is preliminary data.</text>
</comment>
<dbReference type="Proteomes" id="UP000237682">
    <property type="component" value="Unassembled WGS sequence"/>
</dbReference>
<gene>
    <name evidence="1" type="ORF">C5L14_18710</name>
</gene>
<sequence>MAQRGCNMTVDQLLNDPLTLALMRADGVDPVSLRTMLASQARRLAEEQDLPPILLTFSDTAMPHGGIQGG</sequence>
<accession>A0A2S9QA99</accession>
<evidence type="ECO:0000313" key="1">
    <source>
        <dbReference type="EMBL" id="PRH86269.1"/>
    </source>
</evidence>
<dbReference type="RefSeq" id="WP_105863563.1">
    <property type="nucleotide sequence ID" value="NZ_PUEJ01000006.1"/>
</dbReference>
<dbReference type="EMBL" id="PUEJ01000006">
    <property type="protein sequence ID" value="PRH86269.1"/>
    <property type="molecule type" value="Genomic_DNA"/>
</dbReference>
<keyword evidence="2" id="KW-1185">Reference proteome</keyword>